<dbReference type="EMBL" id="JANRMI010000003">
    <property type="protein sequence ID" value="MDG0816757.1"/>
    <property type="molecule type" value="Genomic_DNA"/>
</dbReference>
<evidence type="ECO:0000256" key="4">
    <source>
        <dbReference type="ARBA" id="ARBA00022989"/>
    </source>
</evidence>
<keyword evidence="3 7" id="KW-0812">Transmembrane</keyword>
<keyword evidence="2" id="KW-1003">Cell membrane</keyword>
<comment type="caution">
    <text evidence="9">The sequence shown here is derived from an EMBL/GenBank/DDBJ whole genome shotgun (WGS) entry which is preliminary data.</text>
</comment>
<evidence type="ECO:0000256" key="7">
    <source>
        <dbReference type="SAM" id="Phobius"/>
    </source>
</evidence>
<evidence type="ECO:0000256" key="1">
    <source>
        <dbReference type="ARBA" id="ARBA00004651"/>
    </source>
</evidence>
<feature type="transmembrane region" description="Helical" evidence="7">
    <location>
        <begin position="120"/>
        <end position="145"/>
    </location>
</feature>
<accession>A0ABT6DIS6</accession>
<evidence type="ECO:0000256" key="2">
    <source>
        <dbReference type="ARBA" id="ARBA00022475"/>
    </source>
</evidence>
<feature type="transmembrane region" description="Helical" evidence="7">
    <location>
        <begin position="20"/>
        <end position="39"/>
    </location>
</feature>
<dbReference type="PANTHER" id="PTHR30625">
    <property type="entry name" value="PROTEIN TOLQ"/>
    <property type="match status" value="1"/>
</dbReference>
<protein>
    <submittedName>
        <fullName evidence="9">MotA/TolQ/ExbB proton channel family protein</fullName>
    </submittedName>
</protein>
<comment type="similarity">
    <text evidence="6">Belongs to the exbB/tolQ family.</text>
</comment>
<keyword evidence="6" id="KW-0813">Transport</keyword>
<organism evidence="9 10">
    <name type="scientific">Bdellovibrio svalbardensis</name>
    <dbReference type="NCBI Taxonomy" id="2972972"/>
    <lineage>
        <taxon>Bacteria</taxon>
        <taxon>Pseudomonadati</taxon>
        <taxon>Bdellovibrionota</taxon>
        <taxon>Bdellovibrionia</taxon>
        <taxon>Bdellovibrionales</taxon>
        <taxon>Pseudobdellovibrionaceae</taxon>
        <taxon>Bdellovibrio</taxon>
    </lineage>
</organism>
<evidence type="ECO:0000256" key="6">
    <source>
        <dbReference type="RuleBase" id="RU004057"/>
    </source>
</evidence>
<feature type="transmembrane region" description="Helical" evidence="7">
    <location>
        <begin position="165"/>
        <end position="190"/>
    </location>
</feature>
<evidence type="ECO:0000313" key="10">
    <source>
        <dbReference type="Proteomes" id="UP001152321"/>
    </source>
</evidence>
<keyword evidence="10" id="KW-1185">Reference proteome</keyword>
<gene>
    <name evidence="9" type="ORF">NWE73_10305</name>
</gene>
<dbReference type="Proteomes" id="UP001152321">
    <property type="component" value="Unassembled WGS sequence"/>
</dbReference>
<dbReference type="RefSeq" id="WP_277578235.1">
    <property type="nucleotide sequence ID" value="NZ_JANRMI010000003.1"/>
</dbReference>
<evidence type="ECO:0000256" key="3">
    <source>
        <dbReference type="ARBA" id="ARBA00022692"/>
    </source>
</evidence>
<dbReference type="Pfam" id="PF01618">
    <property type="entry name" value="MotA_ExbB"/>
    <property type="match status" value="1"/>
</dbReference>
<feature type="domain" description="MotA/TolQ/ExbB proton channel" evidence="8">
    <location>
        <begin position="81"/>
        <end position="200"/>
    </location>
</feature>
<dbReference type="InterPro" id="IPR050790">
    <property type="entry name" value="ExbB/TolQ_transport"/>
</dbReference>
<dbReference type="InterPro" id="IPR002898">
    <property type="entry name" value="MotA_ExbB_proton_chnl"/>
</dbReference>
<dbReference type="PANTHER" id="PTHR30625:SF17">
    <property type="entry name" value="TOLQ-RELATED"/>
    <property type="match status" value="1"/>
</dbReference>
<keyword evidence="5 7" id="KW-0472">Membrane</keyword>
<keyword evidence="6" id="KW-0653">Protein transport</keyword>
<comment type="subcellular location">
    <subcellularLocation>
        <location evidence="1">Cell membrane</location>
        <topology evidence="1">Multi-pass membrane protein</topology>
    </subcellularLocation>
    <subcellularLocation>
        <location evidence="6">Membrane</location>
        <topology evidence="6">Multi-pass membrane protein</topology>
    </subcellularLocation>
</comment>
<evidence type="ECO:0000256" key="5">
    <source>
        <dbReference type="ARBA" id="ARBA00023136"/>
    </source>
</evidence>
<reference evidence="9" key="1">
    <citation type="submission" date="2022-08" db="EMBL/GenBank/DDBJ databases">
        <title>Novel Bdellovibrio Species Isolated from Svalbard: Designation Bdellovibrio svalbardensis.</title>
        <authorList>
            <person name="Mitchell R.J."/>
            <person name="Choi S.Y."/>
        </authorList>
    </citation>
    <scope>NUCLEOTIDE SEQUENCE</scope>
    <source>
        <strain evidence="9">PAP01</strain>
    </source>
</reference>
<evidence type="ECO:0000259" key="8">
    <source>
        <dbReference type="Pfam" id="PF01618"/>
    </source>
</evidence>
<keyword evidence="4 7" id="KW-1133">Transmembrane helix</keyword>
<name>A0ABT6DIS6_9BACT</name>
<proteinExistence type="inferred from homology"/>
<sequence length="221" mass="23986">MNPTVTADNMNFLQRAFAEGGFVMYIIAVIAILAIIVIVDRLMKLKNLSVDKKEFTDQIFRMVVAGDLRQAVSFCDARPAPLTNTVKAGLVQAMNKRPDEEIQVAMDAAVMREMPKVEGWVSFLAVFGNIAVLAGLLGTIIGMIGSFRAVAAADPATKALELSKGISHALNCTAFGLGVAITCIIAYGLFQHRIQKTENEVVETSMTLLNLVVANREKIRD</sequence>
<evidence type="ECO:0000313" key="9">
    <source>
        <dbReference type="EMBL" id="MDG0816757.1"/>
    </source>
</evidence>